<reference evidence="7 8" key="1">
    <citation type="submission" date="2024-06" db="EMBL/GenBank/DDBJ databases">
        <title>Sorghum-associated microbial communities from plants grown in Nebraska, USA.</title>
        <authorList>
            <person name="Schachtman D."/>
        </authorList>
    </citation>
    <scope>NUCLEOTIDE SEQUENCE [LARGE SCALE GENOMIC DNA]</scope>
    <source>
        <strain evidence="7 8">2857</strain>
    </source>
</reference>
<feature type="domain" description="PBP" evidence="6">
    <location>
        <begin position="33"/>
        <end position="322"/>
    </location>
</feature>
<evidence type="ECO:0000313" key="7">
    <source>
        <dbReference type="EMBL" id="MET4582465.1"/>
    </source>
</evidence>
<dbReference type="PROSITE" id="PS51257">
    <property type="entry name" value="PROKAR_LIPOPROTEIN"/>
    <property type="match status" value="1"/>
</dbReference>
<organism evidence="7 8">
    <name type="scientific">Conyzicola nivalis</name>
    <dbReference type="NCBI Taxonomy" id="1477021"/>
    <lineage>
        <taxon>Bacteria</taxon>
        <taxon>Bacillati</taxon>
        <taxon>Actinomycetota</taxon>
        <taxon>Actinomycetes</taxon>
        <taxon>Micrococcales</taxon>
        <taxon>Microbacteriaceae</taxon>
        <taxon>Conyzicola</taxon>
    </lineage>
</organism>
<evidence type="ECO:0000256" key="4">
    <source>
        <dbReference type="PIRNR" id="PIRNR002756"/>
    </source>
</evidence>
<dbReference type="InterPro" id="IPR024370">
    <property type="entry name" value="PBP_domain"/>
</dbReference>
<dbReference type="Pfam" id="PF12849">
    <property type="entry name" value="PBP_like_2"/>
    <property type="match status" value="1"/>
</dbReference>
<dbReference type="EMBL" id="JBEPSJ010000002">
    <property type="protein sequence ID" value="MET4582465.1"/>
    <property type="molecule type" value="Genomic_DNA"/>
</dbReference>
<dbReference type="PANTHER" id="PTHR42996">
    <property type="entry name" value="PHOSPHATE-BINDING PROTEIN PSTS"/>
    <property type="match status" value="1"/>
</dbReference>
<dbReference type="CDD" id="cd13565">
    <property type="entry name" value="PBP2_PstS"/>
    <property type="match status" value="1"/>
</dbReference>
<name>A0ABV2QPF2_9MICO</name>
<evidence type="ECO:0000256" key="3">
    <source>
        <dbReference type="ARBA" id="ARBA00022592"/>
    </source>
</evidence>
<keyword evidence="8" id="KW-1185">Reference proteome</keyword>
<feature type="signal peptide" evidence="5">
    <location>
        <begin position="1"/>
        <end position="27"/>
    </location>
</feature>
<comment type="similarity">
    <text evidence="1 4">Belongs to the PstS family.</text>
</comment>
<keyword evidence="5" id="KW-0732">Signal</keyword>
<dbReference type="InterPro" id="IPR050962">
    <property type="entry name" value="Phosphate-bind_PstS"/>
</dbReference>
<accession>A0ABV2QPF2</accession>
<comment type="caution">
    <text evidence="7">The sequence shown here is derived from an EMBL/GenBank/DDBJ whole genome shotgun (WGS) entry which is preliminary data.</text>
</comment>
<dbReference type="Proteomes" id="UP001549257">
    <property type="component" value="Unassembled WGS sequence"/>
</dbReference>
<feature type="chain" id="PRO_5046396610" description="Phosphate-binding protein" evidence="5">
    <location>
        <begin position="28"/>
        <end position="360"/>
    </location>
</feature>
<dbReference type="RefSeq" id="WP_354024654.1">
    <property type="nucleotide sequence ID" value="NZ_JBEPSJ010000002.1"/>
</dbReference>
<evidence type="ECO:0000256" key="2">
    <source>
        <dbReference type="ARBA" id="ARBA00022448"/>
    </source>
</evidence>
<dbReference type="PIRSF" id="PIRSF002756">
    <property type="entry name" value="PstS"/>
    <property type="match status" value="1"/>
</dbReference>
<evidence type="ECO:0000313" key="8">
    <source>
        <dbReference type="Proteomes" id="UP001549257"/>
    </source>
</evidence>
<dbReference type="PANTHER" id="PTHR42996:SF1">
    <property type="entry name" value="PHOSPHATE-BINDING PROTEIN PSTS"/>
    <property type="match status" value="1"/>
</dbReference>
<evidence type="ECO:0000256" key="1">
    <source>
        <dbReference type="ARBA" id="ARBA00008725"/>
    </source>
</evidence>
<dbReference type="NCBIfam" id="TIGR00975">
    <property type="entry name" value="3a0107s03"/>
    <property type="match status" value="1"/>
</dbReference>
<keyword evidence="2 4" id="KW-0813">Transport</keyword>
<dbReference type="SUPFAM" id="SSF53850">
    <property type="entry name" value="Periplasmic binding protein-like II"/>
    <property type="match status" value="1"/>
</dbReference>
<proteinExistence type="inferred from homology"/>
<gene>
    <name evidence="7" type="ORF">ABIE21_001975</name>
</gene>
<evidence type="ECO:0000259" key="6">
    <source>
        <dbReference type="Pfam" id="PF12849"/>
    </source>
</evidence>
<sequence length="360" mass="37236">MKNRIVRQRVRAALLLAVVGSFLAGCAANETGQTDSDLVGTLDGAGSSAQSAAQDVWISAFQRANSRVTVNYEPSGSGAGREQFIAGGVDFAGSDAALSDDELENDFGSCAPGTAGINFPVYVSPLVLVFTVEGVDTLRLDAATIAGIFSNQITRWNDPALVALNEGVTLPDAAITAVHRSDDSGTTKNFTDYLYQNEPEIWGTEPADAFPFSGEAAQGNAGVVNAVADGTNAIGYVDASRAGELDVAELRVGGEFVVYSAEAAAAIIDASPLATRDNPNDIVVNIDRTSTASGVYPLVLVSYLIACQEYADSETGDLVREYFESVADEEGQAAAATDAGSAPLSSATAERVLAAIATIE</sequence>
<evidence type="ECO:0000256" key="5">
    <source>
        <dbReference type="SAM" id="SignalP"/>
    </source>
</evidence>
<dbReference type="Gene3D" id="3.40.190.10">
    <property type="entry name" value="Periplasmic binding protein-like II"/>
    <property type="match status" value="2"/>
</dbReference>
<keyword evidence="3 4" id="KW-0592">Phosphate transport</keyword>
<protein>
    <recommendedName>
        <fullName evidence="4">Phosphate-binding protein</fullName>
    </recommendedName>
</protein>
<dbReference type="InterPro" id="IPR005673">
    <property type="entry name" value="ABC_phos-bd_PstS"/>
</dbReference>